<dbReference type="Pfam" id="PF00501">
    <property type="entry name" value="AMP-binding"/>
    <property type="match status" value="1"/>
</dbReference>
<dbReference type="SUPFAM" id="SSF56801">
    <property type="entry name" value="Acetyl-CoA synthetase-like"/>
    <property type="match status" value="1"/>
</dbReference>
<name>A0AAV8XNP4_9CUCU</name>
<dbReference type="EMBL" id="JANEYF010003013">
    <property type="protein sequence ID" value="KAJ8940228.1"/>
    <property type="molecule type" value="Genomic_DNA"/>
</dbReference>
<dbReference type="GO" id="GO:0046949">
    <property type="term" value="P:fatty-acyl-CoA biosynthetic process"/>
    <property type="evidence" value="ECO:0007669"/>
    <property type="project" value="TreeGrafter"/>
</dbReference>
<comment type="caution">
    <text evidence="4">The sequence shown here is derived from an EMBL/GenBank/DDBJ whole genome shotgun (WGS) entry which is preliminary data.</text>
</comment>
<dbReference type="Gene3D" id="3.40.50.980">
    <property type="match status" value="2"/>
</dbReference>
<feature type="domain" description="AMP-dependent synthetase/ligase" evidence="3">
    <location>
        <begin position="95"/>
        <end position="385"/>
    </location>
</feature>
<dbReference type="InterPro" id="IPR000873">
    <property type="entry name" value="AMP-dep_synth/lig_dom"/>
</dbReference>
<dbReference type="AlphaFoldDB" id="A0AAV8XNP4"/>
<dbReference type="Proteomes" id="UP001162156">
    <property type="component" value="Unassembled WGS sequence"/>
</dbReference>
<comment type="subcellular location">
    <subcellularLocation>
        <location evidence="1">Peroxisome</location>
    </subcellularLocation>
</comment>
<reference evidence="4" key="1">
    <citation type="journal article" date="2023" name="Insect Mol. Biol.">
        <title>Genome sequencing provides insights into the evolution of gene families encoding plant cell wall-degrading enzymes in longhorned beetles.</title>
        <authorList>
            <person name="Shin N.R."/>
            <person name="Okamura Y."/>
            <person name="Kirsch R."/>
            <person name="Pauchet Y."/>
        </authorList>
    </citation>
    <scope>NUCLEOTIDE SEQUENCE</scope>
    <source>
        <strain evidence="4">RBIC_L_NR</strain>
    </source>
</reference>
<evidence type="ECO:0000259" key="3">
    <source>
        <dbReference type="Pfam" id="PF00501"/>
    </source>
</evidence>
<dbReference type="PANTHER" id="PTHR24096:SF394">
    <property type="entry name" value="LUCIFERIN 4-MONOOXYGENASE"/>
    <property type="match status" value="1"/>
</dbReference>
<evidence type="ECO:0000256" key="2">
    <source>
        <dbReference type="ARBA" id="ARBA00023140"/>
    </source>
</evidence>
<sequence length="448" mass="49204">MSVLRQRVAPLVQNPQNGILSLLPINLGNNKRQYTINSSHKLRRTERLTNTLRHLSGGIFKSPLGDCSKIPKVNLVEYIFKDVEDFLEDPALVYEIRRQFENAGVKVIITVPLLLEVATTIGPTLQGYRSTICIGGEDDISKNVHGLESLLTAGHESELPGINPQELALLPYSSGTTGLPKGVMLSHYNLVANLVQGDHPALTSPYDNDGQRFKVLTVLPFFHIYGFNGILSICIRNGSHIITIPRFTPEDYIKALVTYRPTSLFVVPSLLLFLASHPAVTADHLASVQAVQSGAAPLSEGLLQKFREKINRPEVLIRQGYGMTESAPVTFFMPNLTPPSKLGSVGIPYPGTEAKIISLSTGEPLGTHQSGELLVRGPQLMMGYLNNERATAETIDEDGWLHTGDVAYYDEDGYLYIVDRCKELIKVKGNQTSFISSDPSYEAHPICG</sequence>
<keyword evidence="5" id="KW-1185">Reference proteome</keyword>
<dbReference type="PANTHER" id="PTHR24096">
    <property type="entry name" value="LONG-CHAIN-FATTY-ACID--COA LIGASE"/>
    <property type="match status" value="1"/>
</dbReference>
<proteinExistence type="predicted"/>
<keyword evidence="2" id="KW-0576">Peroxisome</keyword>
<evidence type="ECO:0000313" key="5">
    <source>
        <dbReference type="Proteomes" id="UP001162156"/>
    </source>
</evidence>
<dbReference type="GO" id="GO:0005777">
    <property type="term" value="C:peroxisome"/>
    <property type="evidence" value="ECO:0007669"/>
    <property type="project" value="UniProtKB-SubCell"/>
</dbReference>
<evidence type="ECO:0000313" key="4">
    <source>
        <dbReference type="EMBL" id="KAJ8940228.1"/>
    </source>
</evidence>
<dbReference type="Gene3D" id="2.30.38.10">
    <property type="entry name" value="Luciferase, Domain 3"/>
    <property type="match status" value="1"/>
</dbReference>
<protein>
    <recommendedName>
        <fullName evidence="3">AMP-dependent synthetase/ligase domain-containing protein</fullName>
    </recommendedName>
</protein>
<organism evidence="4 5">
    <name type="scientific">Rhamnusium bicolor</name>
    <dbReference type="NCBI Taxonomy" id="1586634"/>
    <lineage>
        <taxon>Eukaryota</taxon>
        <taxon>Metazoa</taxon>
        <taxon>Ecdysozoa</taxon>
        <taxon>Arthropoda</taxon>
        <taxon>Hexapoda</taxon>
        <taxon>Insecta</taxon>
        <taxon>Pterygota</taxon>
        <taxon>Neoptera</taxon>
        <taxon>Endopterygota</taxon>
        <taxon>Coleoptera</taxon>
        <taxon>Polyphaga</taxon>
        <taxon>Cucujiformia</taxon>
        <taxon>Chrysomeloidea</taxon>
        <taxon>Cerambycidae</taxon>
        <taxon>Lepturinae</taxon>
        <taxon>Rhagiini</taxon>
        <taxon>Rhamnusium</taxon>
    </lineage>
</organism>
<dbReference type="PROSITE" id="PS00455">
    <property type="entry name" value="AMP_BINDING"/>
    <property type="match status" value="1"/>
</dbReference>
<dbReference type="InterPro" id="IPR020845">
    <property type="entry name" value="AMP-binding_CS"/>
</dbReference>
<gene>
    <name evidence="4" type="ORF">NQ314_010791</name>
</gene>
<accession>A0AAV8XNP4</accession>
<evidence type="ECO:0000256" key="1">
    <source>
        <dbReference type="ARBA" id="ARBA00004275"/>
    </source>
</evidence>
<dbReference type="GO" id="GO:0004467">
    <property type="term" value="F:long-chain fatty acid-CoA ligase activity"/>
    <property type="evidence" value="ECO:0007669"/>
    <property type="project" value="TreeGrafter"/>
</dbReference>